<reference evidence="1 2" key="1">
    <citation type="submission" date="2024-06" db="EMBL/GenBank/DDBJ databases">
        <title>The Natural Products Discovery Center: Release of the First 8490 Sequenced Strains for Exploring Actinobacteria Biosynthetic Diversity.</title>
        <authorList>
            <person name="Kalkreuter E."/>
            <person name="Kautsar S.A."/>
            <person name="Yang D."/>
            <person name="Bader C.D."/>
            <person name="Teijaro C.N."/>
            <person name="Fluegel L."/>
            <person name="Davis C.M."/>
            <person name="Simpson J.R."/>
            <person name="Lauterbach L."/>
            <person name="Steele A.D."/>
            <person name="Gui C."/>
            <person name="Meng S."/>
            <person name="Li G."/>
            <person name="Viehrig K."/>
            <person name="Ye F."/>
            <person name="Su P."/>
            <person name="Kiefer A.F."/>
            <person name="Nichols A."/>
            <person name="Cepeda A.J."/>
            <person name="Yan W."/>
            <person name="Fan B."/>
            <person name="Jiang Y."/>
            <person name="Adhikari A."/>
            <person name="Zheng C.-J."/>
            <person name="Schuster L."/>
            <person name="Cowan T.M."/>
            <person name="Smanski M.J."/>
            <person name="Chevrette M.G."/>
            <person name="De Carvalho L.P.S."/>
            <person name="Shen B."/>
        </authorList>
    </citation>
    <scope>NUCLEOTIDE SEQUENCE [LARGE SCALE GENOMIC DNA]</scope>
    <source>
        <strain evidence="1 2">NPDC006286</strain>
    </source>
</reference>
<keyword evidence="2" id="KW-1185">Reference proteome</keyword>
<protein>
    <submittedName>
        <fullName evidence="1">Uncharacterized protein</fullName>
    </submittedName>
</protein>
<comment type="caution">
    <text evidence="1">The sequence shown here is derived from an EMBL/GenBank/DDBJ whole genome shotgun (WGS) entry which is preliminary data.</text>
</comment>
<dbReference type="RefSeq" id="WP_355663539.1">
    <property type="nucleotide sequence ID" value="NZ_JBEXRX010000009.1"/>
</dbReference>
<accession>A0ABV2VGH5</accession>
<name>A0ABV2VGH5_9ACTN</name>
<dbReference type="EMBL" id="JBEXRX010000009">
    <property type="protein sequence ID" value="MEU0151484.1"/>
    <property type="molecule type" value="Genomic_DNA"/>
</dbReference>
<evidence type="ECO:0000313" key="2">
    <source>
        <dbReference type="Proteomes" id="UP001550348"/>
    </source>
</evidence>
<organism evidence="1 2">
    <name type="scientific">Micromonospora fulviviridis</name>
    <dbReference type="NCBI Taxonomy" id="47860"/>
    <lineage>
        <taxon>Bacteria</taxon>
        <taxon>Bacillati</taxon>
        <taxon>Actinomycetota</taxon>
        <taxon>Actinomycetes</taxon>
        <taxon>Micromonosporales</taxon>
        <taxon>Micromonosporaceae</taxon>
        <taxon>Micromonospora</taxon>
    </lineage>
</organism>
<sequence length="107" mass="10746">MFAGATGVVGQSRSVTTADVLDGGAQRPAGGQVDILLAVAPRPVTLMSQHLPHVGIAQQSLAVTPAGRVVASTTLAANSNTSAYLVGADNTSTCVKLFSRGHDATSM</sequence>
<evidence type="ECO:0000313" key="1">
    <source>
        <dbReference type="EMBL" id="MEU0151484.1"/>
    </source>
</evidence>
<proteinExistence type="predicted"/>
<dbReference type="Proteomes" id="UP001550348">
    <property type="component" value="Unassembled WGS sequence"/>
</dbReference>
<gene>
    <name evidence="1" type="ORF">ABZ071_06065</name>
</gene>